<keyword evidence="3" id="KW-0411">Iron-sulfur</keyword>
<keyword evidence="8" id="KW-1185">Reference proteome</keyword>
<dbReference type="Pfam" id="PF12838">
    <property type="entry name" value="Fer4_7"/>
    <property type="match status" value="1"/>
</dbReference>
<organism evidence="5 7">
    <name type="scientific">Sphingosinicella microcystinivorans</name>
    <dbReference type="NCBI Taxonomy" id="335406"/>
    <lineage>
        <taxon>Bacteria</taxon>
        <taxon>Pseudomonadati</taxon>
        <taxon>Pseudomonadota</taxon>
        <taxon>Alphaproteobacteria</taxon>
        <taxon>Sphingomonadales</taxon>
        <taxon>Sphingosinicellaceae</taxon>
        <taxon>Sphingosinicella</taxon>
    </lineage>
</organism>
<dbReference type="InterPro" id="IPR017900">
    <property type="entry name" value="4Fe4S_Fe_S_CS"/>
</dbReference>
<name>A0AAD1D2J9_SPHMI</name>
<dbReference type="PROSITE" id="PS51379">
    <property type="entry name" value="4FE4S_FER_2"/>
    <property type="match status" value="1"/>
</dbReference>
<dbReference type="SUPFAM" id="SSF54862">
    <property type="entry name" value="4Fe-4S ferredoxins"/>
    <property type="match status" value="1"/>
</dbReference>
<dbReference type="PANTHER" id="PTHR42827:SF1">
    <property type="entry name" value="IRON-SULFUR CLUSTER-BINDING PROTEIN"/>
    <property type="match status" value="1"/>
</dbReference>
<evidence type="ECO:0000313" key="7">
    <source>
        <dbReference type="Proteomes" id="UP000275727"/>
    </source>
</evidence>
<protein>
    <submittedName>
        <fullName evidence="6">Reductive dehalogenase</fullName>
    </submittedName>
</protein>
<dbReference type="GO" id="GO:0046872">
    <property type="term" value="F:metal ion binding"/>
    <property type="evidence" value="ECO:0007669"/>
    <property type="project" value="UniProtKB-KW"/>
</dbReference>
<dbReference type="GO" id="GO:0051536">
    <property type="term" value="F:iron-sulfur cluster binding"/>
    <property type="evidence" value="ECO:0007669"/>
    <property type="project" value="UniProtKB-KW"/>
</dbReference>
<reference evidence="6 8" key="2">
    <citation type="submission" date="2018-10" db="EMBL/GenBank/DDBJ databases">
        <title>Genomic Encyclopedia of Type Strains, Phase IV (KMG-IV): sequencing the most valuable type-strain genomes for metagenomic binning, comparative biology and taxonomic classification.</title>
        <authorList>
            <person name="Goeker M."/>
        </authorList>
    </citation>
    <scope>NUCLEOTIDE SEQUENCE [LARGE SCALE GENOMIC DNA]</scope>
    <source>
        <strain evidence="6 8">DSM 19791</strain>
    </source>
</reference>
<evidence type="ECO:0000313" key="5">
    <source>
        <dbReference type="EMBL" id="BBE32435.1"/>
    </source>
</evidence>
<dbReference type="AlphaFoldDB" id="A0AAD1D2J9"/>
<dbReference type="Gene3D" id="3.30.70.20">
    <property type="match status" value="1"/>
</dbReference>
<dbReference type="PANTHER" id="PTHR42827">
    <property type="entry name" value="IRON-SULFUR CLUSTER-BINDING PROTEIN-RELATED"/>
    <property type="match status" value="1"/>
</dbReference>
<proteinExistence type="predicted"/>
<dbReference type="PROSITE" id="PS00198">
    <property type="entry name" value="4FE4S_FER_1"/>
    <property type="match status" value="1"/>
</dbReference>
<dbReference type="KEGG" id="smic:SmB9_00930"/>
<evidence type="ECO:0000313" key="6">
    <source>
        <dbReference type="EMBL" id="RKS88686.1"/>
    </source>
</evidence>
<feature type="domain" description="4Fe-4S ferredoxin-type" evidence="4">
    <location>
        <begin position="505"/>
        <end position="535"/>
    </location>
</feature>
<evidence type="ECO:0000313" key="8">
    <source>
        <dbReference type="Proteomes" id="UP000276029"/>
    </source>
</evidence>
<dbReference type="EMBL" id="RBWX01000008">
    <property type="protein sequence ID" value="RKS88686.1"/>
    <property type="molecule type" value="Genomic_DNA"/>
</dbReference>
<dbReference type="Proteomes" id="UP000276029">
    <property type="component" value="Unassembled WGS sequence"/>
</dbReference>
<dbReference type="EMBL" id="AP018711">
    <property type="protein sequence ID" value="BBE32435.1"/>
    <property type="molecule type" value="Genomic_DNA"/>
</dbReference>
<accession>A0AAD1D2J9</accession>
<dbReference type="Proteomes" id="UP000275727">
    <property type="component" value="Chromosome"/>
</dbReference>
<reference evidence="5 7" key="1">
    <citation type="submission" date="2018-06" db="EMBL/GenBank/DDBJ databases">
        <title>Complete Genome Sequence of the Microcystin-Degrading Bacterium Sphingosinicella microcystinivorans Strain B-9.</title>
        <authorList>
            <person name="Jin H."/>
            <person name="Nishizawa T."/>
            <person name="Guo Y."/>
            <person name="Nishizawa A."/>
            <person name="Park H."/>
            <person name="Kato H."/>
            <person name="Tsuji K."/>
            <person name="Harada K."/>
        </authorList>
    </citation>
    <scope>NUCLEOTIDE SEQUENCE [LARGE SCALE GENOMIC DNA]</scope>
    <source>
        <strain evidence="5 7">B9</strain>
    </source>
</reference>
<dbReference type="InterPro" id="IPR017896">
    <property type="entry name" value="4Fe4S_Fe-S-bd"/>
</dbReference>
<evidence type="ECO:0000259" key="4">
    <source>
        <dbReference type="PROSITE" id="PS51379"/>
    </source>
</evidence>
<keyword evidence="2" id="KW-0408">Iron</keyword>
<keyword evidence="1" id="KW-0479">Metal-binding</keyword>
<evidence type="ECO:0000256" key="1">
    <source>
        <dbReference type="ARBA" id="ARBA00022723"/>
    </source>
</evidence>
<gene>
    <name evidence="6" type="ORF">DFR51_1888</name>
    <name evidence="5" type="ORF">SmB9_00930</name>
</gene>
<sequence length="727" mass="79865">MRLYSHRDRPVHLGPYPLEHLRRIAEPVSVPNGSTAQQPSDNRLASSASALPAICEYLELFKGLLDGPVAPQVAPVPSDRSARAHNLKASAYFLDASLAGVCRITPKDGTDLPRHHTHALVFLVEFGREPWAGDPGESWIAGTNATRTDMRAAEIASVLAGYVRWMGFAARGHVHGASAISLEELAVRAGLARVEQERLVAPFVRRGFRIGAVTCDYEMAEDLPLAVDCALEPDDPSVVLGRNGTRPSWWSNDHDKRPLHLGYYPMERIQRVSEPTTLVLRDRIQRVPKRGDFFYRAAAGDLGAKAKEEMSRFPMKHPYALAMAPLIRSMVPLQGTREPVLKEKPAEEVPEAQFNADSIKALGYYLGADFVGICEAEPWMYYSHDAVNGSPIAAYHKYAVCMLIDQGFETMEGASGDDWISASQSMRAYMRGAEIAGVIAAHCRALGYSARTHTNADSEIIHNPVIVMSGLGEVSRIGDTLINPFIGPRSKSVVLTTNLPMTVDQPIDFNLQSFCESCRKCARECPCNAISFGPKILFNGYEVWKADVEKCAKYRITQQKGSACGRCMKTCPWNREDTITARELIWRSIEHPELARAIALDDDLQGNGSRNPVKKWWFDLEVVDGIAQRPRVGTNERDLNLGREDKLAGLQKLAIFPPELQPVGGTTLDQVVPVDREAGQALYGKARADLAALSSASEDSTSFQGREGDVLACEASFYPEGAKGHGP</sequence>
<dbReference type="RefSeq" id="WP_121050207.1">
    <property type="nucleotide sequence ID" value="NZ_AP018711.1"/>
</dbReference>
<evidence type="ECO:0000256" key="2">
    <source>
        <dbReference type="ARBA" id="ARBA00023004"/>
    </source>
</evidence>
<evidence type="ECO:0000256" key="3">
    <source>
        <dbReference type="ARBA" id="ARBA00023014"/>
    </source>
</evidence>